<dbReference type="EMBL" id="RPBY01000004">
    <property type="protein sequence ID" value="NCH88190.1"/>
    <property type="molecule type" value="Genomic_DNA"/>
</dbReference>
<dbReference type="Gene3D" id="2.10.109.10">
    <property type="entry name" value="Umud Fragment, subunit A"/>
    <property type="match status" value="1"/>
</dbReference>
<reference evidence="5" key="1">
    <citation type="submission" date="2018-11" db="EMBL/GenBank/DDBJ databases">
        <title>Genomics analysis of Putative Virulence Factors on Adhesion and Cytotoxicity for Cronobacter spp.</title>
        <authorList>
            <person name="Cui J."/>
        </authorList>
    </citation>
    <scope>NUCLEOTIDE SEQUENCE</scope>
    <source>
        <strain evidence="5">SD69</strain>
    </source>
</reference>
<evidence type="ECO:0000313" key="5">
    <source>
        <dbReference type="EMBL" id="NCH88190.1"/>
    </source>
</evidence>
<dbReference type="SUPFAM" id="SSF51306">
    <property type="entry name" value="LexA/Signal peptidase"/>
    <property type="match status" value="1"/>
</dbReference>
<dbReference type="RefSeq" id="WP_161590974.1">
    <property type="nucleotide sequence ID" value="NZ_RPBY01000004.1"/>
</dbReference>
<keyword evidence="1" id="KW-0805">Transcription regulation</keyword>
<keyword evidence="3" id="KW-0804">Transcription</keyword>
<dbReference type="SMART" id="SM00530">
    <property type="entry name" value="HTH_XRE"/>
    <property type="match status" value="1"/>
</dbReference>
<organism evidence="5 6">
    <name type="scientific">Cronobacter dublinensis</name>
    <dbReference type="NCBI Taxonomy" id="413497"/>
    <lineage>
        <taxon>Bacteria</taxon>
        <taxon>Pseudomonadati</taxon>
        <taxon>Pseudomonadota</taxon>
        <taxon>Gammaproteobacteria</taxon>
        <taxon>Enterobacterales</taxon>
        <taxon>Enterobacteriaceae</taxon>
        <taxon>Cronobacter</taxon>
    </lineage>
</organism>
<dbReference type="GO" id="GO:0003677">
    <property type="term" value="F:DNA binding"/>
    <property type="evidence" value="ECO:0007669"/>
    <property type="project" value="UniProtKB-KW"/>
</dbReference>
<evidence type="ECO:0000259" key="4">
    <source>
        <dbReference type="PROSITE" id="PS50943"/>
    </source>
</evidence>
<comment type="caution">
    <text evidence="5">The sequence shown here is derived from an EMBL/GenBank/DDBJ whole genome shotgun (WGS) entry which is preliminary data.</text>
</comment>
<dbReference type="PANTHER" id="PTHR40661">
    <property type="match status" value="1"/>
</dbReference>
<dbReference type="Gene3D" id="1.10.260.40">
    <property type="entry name" value="lambda repressor-like DNA-binding domains"/>
    <property type="match status" value="1"/>
</dbReference>
<sequence length="201" mass="21610">MKTTLSQRLETAMAAGGFSQASLAEAAGVSQPTVWKIVSGRTQSSAKIVDLAKALGVRPEWLAHGVGSMKAEQAESGNISPMAYEGTIALPLYDEGEKQIGVAIVPEAINPKNSKAYKLNYETGFPELPQDSTIVVDAGESPANNDFVYARINGKSSAYRYLTRGPQNYLDVGDSRLGLVPIDENVEILGVIVFMARSFRR</sequence>
<evidence type="ECO:0000256" key="2">
    <source>
        <dbReference type="ARBA" id="ARBA00023125"/>
    </source>
</evidence>
<keyword evidence="2" id="KW-0238">DNA-binding</keyword>
<feature type="domain" description="HTH cro/C1-type" evidence="4">
    <location>
        <begin position="17"/>
        <end position="62"/>
    </location>
</feature>
<dbReference type="InterPro" id="IPR010982">
    <property type="entry name" value="Lambda_DNA-bd_dom_sf"/>
</dbReference>
<proteinExistence type="predicted"/>
<protein>
    <submittedName>
        <fullName evidence="5">Helix-turn-helix domain-containing protein</fullName>
    </submittedName>
</protein>
<evidence type="ECO:0000313" key="6">
    <source>
        <dbReference type="Proteomes" id="UP000778262"/>
    </source>
</evidence>
<evidence type="ECO:0000256" key="1">
    <source>
        <dbReference type="ARBA" id="ARBA00023015"/>
    </source>
</evidence>
<dbReference type="CDD" id="cd00093">
    <property type="entry name" value="HTH_XRE"/>
    <property type="match status" value="1"/>
</dbReference>
<dbReference type="AlphaFoldDB" id="A0A9Q4T142"/>
<gene>
    <name evidence="5" type="ORF">EHJ13_12190</name>
</gene>
<dbReference type="InterPro" id="IPR036286">
    <property type="entry name" value="LexA/Signal_pep-like_sf"/>
</dbReference>
<name>A0A9Q4T142_9ENTR</name>
<dbReference type="Pfam" id="PF01381">
    <property type="entry name" value="HTH_3"/>
    <property type="match status" value="1"/>
</dbReference>
<accession>A0A9Q4T142</accession>
<dbReference type="Proteomes" id="UP000778262">
    <property type="component" value="Unassembled WGS sequence"/>
</dbReference>
<evidence type="ECO:0000256" key="3">
    <source>
        <dbReference type="ARBA" id="ARBA00023163"/>
    </source>
</evidence>
<dbReference type="SUPFAM" id="SSF47413">
    <property type="entry name" value="lambda repressor-like DNA-binding domains"/>
    <property type="match status" value="1"/>
</dbReference>
<dbReference type="PROSITE" id="PS50943">
    <property type="entry name" value="HTH_CROC1"/>
    <property type="match status" value="1"/>
</dbReference>
<dbReference type="InterPro" id="IPR001387">
    <property type="entry name" value="Cro/C1-type_HTH"/>
</dbReference>
<dbReference type="PANTHER" id="PTHR40661:SF2">
    <property type="entry name" value="HTH-TYPE TRANSCRIPTIONAL REGULATOR PRTR"/>
    <property type="match status" value="1"/>
</dbReference>